<reference evidence="1 2" key="1">
    <citation type="submission" date="2016-10" db="EMBL/GenBank/DDBJ databases">
        <authorList>
            <person name="de Groot N.N."/>
        </authorList>
    </citation>
    <scope>NUCLEOTIDE SEQUENCE [LARGE SCALE GENOMIC DNA]</scope>
    <source>
        <strain evidence="1 2">WG14</strain>
    </source>
</reference>
<dbReference type="AlphaFoldDB" id="A0A1G6Q4C6"/>
<accession>A0A1G6Q4C6</accession>
<evidence type="ECO:0000313" key="2">
    <source>
        <dbReference type="Proteomes" id="UP000199322"/>
    </source>
</evidence>
<organism evidence="1 2">
    <name type="scientific">Geotoga petraea</name>
    <dbReference type="NCBI Taxonomy" id="28234"/>
    <lineage>
        <taxon>Bacteria</taxon>
        <taxon>Thermotogati</taxon>
        <taxon>Thermotogota</taxon>
        <taxon>Thermotogae</taxon>
        <taxon>Petrotogales</taxon>
        <taxon>Petrotogaceae</taxon>
        <taxon>Geotoga</taxon>
    </lineage>
</organism>
<sequence length="99" mass="12525">MDFKKYTQRDLIFKDYTFSYLENREKYGDVLLKRYDKYEVLRFINWFAEKYNIPRKNKKLRFIEKVIRDHLPDNYRKYENIERFIIKLILELEKNGKTI</sequence>
<gene>
    <name evidence="1" type="ORF">SAMN04488588_1982</name>
</gene>
<name>A0A1G6Q4C6_9BACT</name>
<dbReference type="EMBL" id="FMYV01000010">
    <property type="protein sequence ID" value="SDC87148.1"/>
    <property type="molecule type" value="Genomic_DNA"/>
</dbReference>
<dbReference type="STRING" id="28234.SAMN04488588_1982"/>
<protein>
    <submittedName>
        <fullName evidence="1">Uncharacterized protein</fullName>
    </submittedName>
</protein>
<dbReference type="RefSeq" id="WP_091405467.1">
    <property type="nucleotide sequence ID" value="NZ_FMYV01000010.1"/>
</dbReference>
<keyword evidence="2" id="KW-1185">Reference proteome</keyword>
<dbReference type="Proteomes" id="UP000199322">
    <property type="component" value="Unassembled WGS sequence"/>
</dbReference>
<proteinExistence type="predicted"/>
<evidence type="ECO:0000313" key="1">
    <source>
        <dbReference type="EMBL" id="SDC87148.1"/>
    </source>
</evidence>